<dbReference type="EMBL" id="JANJQO010000374">
    <property type="protein sequence ID" value="KAJ2978441.1"/>
    <property type="molecule type" value="Genomic_DNA"/>
</dbReference>
<sequence length="102" mass="10969">MRYSVALATAIAATANAIQVNFYWDRHCGQYADHRFPGPDQITGGPYGSQSALFVNLDGMPNCSQMMLICGDKDCKGAQRIVSIGECVGDLTAVYAQAMCII</sequence>
<name>A0ACC1NIK7_9HYPO</name>
<organism evidence="1 2">
    <name type="scientific">Zarea fungicola</name>
    <dbReference type="NCBI Taxonomy" id="93591"/>
    <lineage>
        <taxon>Eukaryota</taxon>
        <taxon>Fungi</taxon>
        <taxon>Dikarya</taxon>
        <taxon>Ascomycota</taxon>
        <taxon>Pezizomycotina</taxon>
        <taxon>Sordariomycetes</taxon>
        <taxon>Hypocreomycetidae</taxon>
        <taxon>Hypocreales</taxon>
        <taxon>Cordycipitaceae</taxon>
        <taxon>Zarea</taxon>
    </lineage>
</organism>
<accession>A0ACC1NIK7</accession>
<evidence type="ECO:0000313" key="2">
    <source>
        <dbReference type="Proteomes" id="UP001143910"/>
    </source>
</evidence>
<proteinExistence type="predicted"/>
<gene>
    <name evidence="1" type="ORF">NQ176_g3811</name>
</gene>
<keyword evidence="2" id="KW-1185">Reference proteome</keyword>
<protein>
    <submittedName>
        <fullName evidence="1">Uncharacterized protein</fullName>
    </submittedName>
</protein>
<comment type="caution">
    <text evidence="1">The sequence shown here is derived from an EMBL/GenBank/DDBJ whole genome shotgun (WGS) entry which is preliminary data.</text>
</comment>
<evidence type="ECO:0000313" key="1">
    <source>
        <dbReference type="EMBL" id="KAJ2978441.1"/>
    </source>
</evidence>
<dbReference type="Proteomes" id="UP001143910">
    <property type="component" value="Unassembled WGS sequence"/>
</dbReference>
<reference evidence="1" key="1">
    <citation type="submission" date="2022-08" db="EMBL/GenBank/DDBJ databases">
        <title>Genome Sequence of Lecanicillium fungicola.</title>
        <authorList>
            <person name="Buettner E."/>
        </authorList>
    </citation>
    <scope>NUCLEOTIDE SEQUENCE</scope>
    <source>
        <strain evidence="1">Babe33</strain>
    </source>
</reference>